<evidence type="ECO:0000256" key="10">
    <source>
        <dbReference type="ARBA" id="ARBA00023157"/>
    </source>
</evidence>
<dbReference type="Pfam" id="PF03443">
    <property type="entry name" value="AA9"/>
    <property type="match status" value="2"/>
</dbReference>
<dbReference type="EC" id="1.14.99.56" evidence="15"/>
<accession>A0A8H3GFK2</accession>
<keyword evidence="8" id="KW-0186">Copper</keyword>
<feature type="domain" description="Auxiliary Activity family 9 catalytic" evidence="18">
    <location>
        <begin position="99"/>
        <end position="156"/>
    </location>
</feature>
<evidence type="ECO:0000256" key="16">
    <source>
        <dbReference type="SAM" id="MobiDB-lite"/>
    </source>
</evidence>
<evidence type="ECO:0000256" key="2">
    <source>
        <dbReference type="ARBA" id="ARBA00004613"/>
    </source>
</evidence>
<keyword evidence="5 17" id="KW-0732">Signal</keyword>
<keyword evidence="6" id="KW-0136">Cellulose degradation</keyword>
<organism evidence="19 20">
    <name type="scientific">Rhizoctonia solani</name>
    <dbReference type="NCBI Taxonomy" id="456999"/>
    <lineage>
        <taxon>Eukaryota</taxon>
        <taxon>Fungi</taxon>
        <taxon>Dikarya</taxon>
        <taxon>Basidiomycota</taxon>
        <taxon>Agaricomycotina</taxon>
        <taxon>Agaricomycetes</taxon>
        <taxon>Cantharellales</taxon>
        <taxon>Ceratobasidiaceae</taxon>
        <taxon>Rhizoctonia</taxon>
    </lineage>
</organism>
<keyword evidence="11" id="KW-0119">Carbohydrate metabolism</keyword>
<name>A0A8H3GFK2_9AGAM</name>
<feature type="region of interest" description="Disordered" evidence="16">
    <location>
        <begin position="305"/>
        <end position="421"/>
    </location>
</feature>
<protein>
    <recommendedName>
        <fullName evidence="15">lytic cellulose monooxygenase (C4-dehydrogenating)</fullName>
        <ecNumber evidence="15">1.14.99.56</ecNumber>
    </recommendedName>
</protein>
<feature type="compositionally biased region" description="Low complexity" evidence="16">
    <location>
        <begin position="350"/>
        <end position="365"/>
    </location>
</feature>
<feature type="compositionally biased region" description="Basic residues" evidence="16">
    <location>
        <begin position="395"/>
        <end position="404"/>
    </location>
</feature>
<dbReference type="PANTHER" id="PTHR33353">
    <property type="entry name" value="PUTATIVE (AFU_ORTHOLOGUE AFUA_1G12560)-RELATED"/>
    <property type="match status" value="1"/>
</dbReference>
<keyword evidence="10" id="KW-1015">Disulfide bond</keyword>
<dbReference type="InterPro" id="IPR005103">
    <property type="entry name" value="AA9_LPMO"/>
</dbReference>
<comment type="similarity">
    <text evidence="13">Belongs to the polysaccharide monooxygenase AA9 family.</text>
</comment>
<evidence type="ECO:0000256" key="7">
    <source>
        <dbReference type="ARBA" id="ARBA00023002"/>
    </source>
</evidence>
<dbReference type="CDD" id="cd21175">
    <property type="entry name" value="LPMO_AA9"/>
    <property type="match status" value="1"/>
</dbReference>
<feature type="compositionally biased region" description="Low complexity" evidence="16">
    <location>
        <begin position="378"/>
        <end position="388"/>
    </location>
</feature>
<dbReference type="PANTHER" id="PTHR33353:SF10">
    <property type="entry name" value="ENDO-BETA-1,4-GLUCANASE D"/>
    <property type="match status" value="1"/>
</dbReference>
<evidence type="ECO:0000313" key="20">
    <source>
        <dbReference type="Proteomes" id="UP000663861"/>
    </source>
</evidence>
<dbReference type="Gene3D" id="2.70.50.70">
    <property type="match status" value="3"/>
</dbReference>
<evidence type="ECO:0000256" key="11">
    <source>
        <dbReference type="ARBA" id="ARBA00023277"/>
    </source>
</evidence>
<feature type="compositionally biased region" description="Acidic residues" evidence="16">
    <location>
        <begin position="368"/>
        <end position="377"/>
    </location>
</feature>
<keyword evidence="7" id="KW-0560">Oxidoreductase</keyword>
<keyword evidence="12" id="KW-0624">Polysaccharide degradation</keyword>
<evidence type="ECO:0000256" key="14">
    <source>
        <dbReference type="ARBA" id="ARBA00045077"/>
    </source>
</evidence>
<feature type="signal peptide" evidence="17">
    <location>
        <begin position="1"/>
        <end position="19"/>
    </location>
</feature>
<evidence type="ECO:0000256" key="1">
    <source>
        <dbReference type="ARBA" id="ARBA00001973"/>
    </source>
</evidence>
<feature type="compositionally biased region" description="Low complexity" evidence="16">
    <location>
        <begin position="311"/>
        <end position="338"/>
    </location>
</feature>
<evidence type="ECO:0000313" key="19">
    <source>
        <dbReference type="EMBL" id="CAE6447463.1"/>
    </source>
</evidence>
<evidence type="ECO:0000256" key="6">
    <source>
        <dbReference type="ARBA" id="ARBA00023001"/>
    </source>
</evidence>
<proteinExistence type="inferred from homology"/>
<evidence type="ECO:0000256" key="5">
    <source>
        <dbReference type="ARBA" id="ARBA00022729"/>
    </source>
</evidence>
<dbReference type="Proteomes" id="UP000663861">
    <property type="component" value="Unassembled WGS sequence"/>
</dbReference>
<evidence type="ECO:0000256" key="15">
    <source>
        <dbReference type="ARBA" id="ARBA00047174"/>
    </source>
</evidence>
<evidence type="ECO:0000256" key="8">
    <source>
        <dbReference type="ARBA" id="ARBA00023008"/>
    </source>
</evidence>
<dbReference type="GO" id="GO:0004497">
    <property type="term" value="F:monooxygenase activity"/>
    <property type="evidence" value="ECO:0007669"/>
    <property type="project" value="UniProtKB-KW"/>
</dbReference>
<keyword evidence="3" id="KW-0964">Secreted</keyword>
<evidence type="ECO:0000256" key="13">
    <source>
        <dbReference type="ARBA" id="ARBA00044502"/>
    </source>
</evidence>
<keyword evidence="4" id="KW-0479">Metal-binding</keyword>
<reference evidence="19" key="1">
    <citation type="submission" date="2021-01" db="EMBL/GenBank/DDBJ databases">
        <authorList>
            <person name="Kaushik A."/>
        </authorList>
    </citation>
    <scope>NUCLEOTIDE SEQUENCE</scope>
    <source>
        <strain evidence="19">AG4-RS23</strain>
    </source>
</reference>
<evidence type="ECO:0000256" key="3">
    <source>
        <dbReference type="ARBA" id="ARBA00022525"/>
    </source>
</evidence>
<comment type="caution">
    <text evidence="19">The sequence shown here is derived from an EMBL/GenBank/DDBJ whole genome shotgun (WGS) entry which is preliminary data.</text>
</comment>
<feature type="compositionally biased region" description="Acidic residues" evidence="16">
    <location>
        <begin position="340"/>
        <end position="349"/>
    </location>
</feature>
<evidence type="ECO:0000256" key="9">
    <source>
        <dbReference type="ARBA" id="ARBA00023033"/>
    </source>
</evidence>
<dbReference type="GO" id="GO:0030245">
    <property type="term" value="P:cellulose catabolic process"/>
    <property type="evidence" value="ECO:0007669"/>
    <property type="project" value="UniProtKB-KW"/>
</dbReference>
<sequence>MLFSSLVSFVALAAAGVNAHGYVDKIIADGKTYNGPIPGETNPKSPIRRISTINPYKNPTGSGITCGEKAQLASVVAPITAGSDLTLNPKSPIRRISTINPYKNPTGSGITCGEKAQLASVVAPITAGSDLTLSWVAHPNQKWPHEMGPLITYMAKKWPHEMGPLITYMAKVPSGQTADKFDASKGDFFKVHQEGQEGKKWYLERLMKLGTTMSVPIPKELEDGDYIMRHEIIALHLADKKGGAEFYSSCFQLKVTGGTGTAKTAASETVRFPGAYSASDPGIYTPKVFDSGFKYQFPGPAIATFANTGNSTEPDTTASESSSSPTATASEPAEPTSTGEPDDDDECSSEEPSATTSAAPEPTSTDDCSGDDDEGATESESATPSTTSKYGKPTGKSHKGRGHIRPWVPRMEKRYVGAARK</sequence>
<dbReference type="GO" id="GO:0005576">
    <property type="term" value="C:extracellular region"/>
    <property type="evidence" value="ECO:0007669"/>
    <property type="project" value="UniProtKB-SubCell"/>
</dbReference>
<dbReference type="AlphaFoldDB" id="A0A8H3GFK2"/>
<keyword evidence="9" id="KW-0503">Monooxygenase</keyword>
<dbReference type="InterPro" id="IPR049892">
    <property type="entry name" value="AA9"/>
</dbReference>
<dbReference type="EMBL" id="CAJMWY010000795">
    <property type="protein sequence ID" value="CAE6447463.1"/>
    <property type="molecule type" value="Genomic_DNA"/>
</dbReference>
<gene>
    <name evidence="19" type="ORF">RDB_LOCUS50030</name>
</gene>
<feature type="domain" description="Auxiliary Activity family 9 catalytic" evidence="18">
    <location>
        <begin position="157"/>
        <end position="284"/>
    </location>
</feature>
<evidence type="ECO:0000256" key="4">
    <source>
        <dbReference type="ARBA" id="ARBA00022723"/>
    </source>
</evidence>
<dbReference type="GO" id="GO:0046872">
    <property type="term" value="F:metal ion binding"/>
    <property type="evidence" value="ECO:0007669"/>
    <property type="project" value="UniProtKB-KW"/>
</dbReference>
<comment type="subcellular location">
    <subcellularLocation>
        <location evidence="2">Secreted</location>
    </subcellularLocation>
</comment>
<evidence type="ECO:0000256" key="12">
    <source>
        <dbReference type="ARBA" id="ARBA00023326"/>
    </source>
</evidence>
<evidence type="ECO:0000259" key="18">
    <source>
        <dbReference type="Pfam" id="PF03443"/>
    </source>
</evidence>
<evidence type="ECO:0000256" key="17">
    <source>
        <dbReference type="SAM" id="SignalP"/>
    </source>
</evidence>
<comment type="cofactor">
    <cofactor evidence="1">
        <name>Cu(2+)</name>
        <dbReference type="ChEBI" id="CHEBI:29036"/>
    </cofactor>
</comment>
<feature type="chain" id="PRO_5033999882" description="lytic cellulose monooxygenase (C4-dehydrogenating)" evidence="17">
    <location>
        <begin position="20"/>
        <end position="421"/>
    </location>
</feature>
<comment type="catalytic activity">
    <reaction evidence="14">
        <text>[(1-&gt;4)-beta-D-glucosyl]n+m + reduced acceptor + O2 = 4-dehydro-beta-D-glucosyl-[(1-&gt;4)-beta-D-glucosyl]n-1 + [(1-&gt;4)-beta-D-glucosyl]m + acceptor + H2O.</text>
        <dbReference type="EC" id="1.14.99.56"/>
    </reaction>
</comment>